<dbReference type="AlphaFoldDB" id="A0A7C8MQN8"/>
<feature type="compositionally biased region" description="Polar residues" evidence="1">
    <location>
        <begin position="18"/>
        <end position="32"/>
    </location>
</feature>
<evidence type="ECO:0000313" key="2">
    <source>
        <dbReference type="EMBL" id="KAF2967111.1"/>
    </source>
</evidence>
<name>A0A7C8MQN8_9PEZI</name>
<proteinExistence type="predicted"/>
<keyword evidence="3" id="KW-1185">Reference proteome</keyword>
<evidence type="ECO:0000256" key="1">
    <source>
        <dbReference type="SAM" id="MobiDB-lite"/>
    </source>
</evidence>
<evidence type="ECO:0000313" key="3">
    <source>
        <dbReference type="Proteomes" id="UP000481858"/>
    </source>
</evidence>
<comment type="caution">
    <text evidence="2">The sequence shown here is derived from an EMBL/GenBank/DDBJ whole genome shotgun (WGS) entry which is preliminary data.</text>
</comment>
<accession>A0A7C8MQN8</accession>
<dbReference type="InParanoid" id="A0A7C8MQN8"/>
<dbReference type="Proteomes" id="UP000481858">
    <property type="component" value="Unassembled WGS sequence"/>
</dbReference>
<sequence length="208" mass="22290">MAGPRVTGPVAKKLARSIATSTQPSTLFTSSKAGAPLSRKYADLLKERNIDADHSRHLYTRSSNLPHPQPRKMRLMQTFSSSATPSATATSIDNIVFPGSAVFKGASQDPFNNLRVPLLPDNFAFQHSPESTDSPATVHDISIVAANPDLVSPSALTEIEGMGMDGVELKFIHDAEPTEQEQGVLTGIWRGLVDDVLSQQGSKGKLAL</sequence>
<reference evidence="2 3" key="1">
    <citation type="submission" date="2019-12" db="EMBL/GenBank/DDBJ databases">
        <title>Draft genome sequence of the ascomycete Xylaria multiplex DSM 110363.</title>
        <authorList>
            <person name="Buettner E."/>
            <person name="Kellner H."/>
        </authorList>
    </citation>
    <scope>NUCLEOTIDE SEQUENCE [LARGE SCALE GENOMIC DNA]</scope>
    <source>
        <strain evidence="2 3">DSM 110363</strain>
    </source>
</reference>
<organism evidence="2 3">
    <name type="scientific">Xylaria multiplex</name>
    <dbReference type="NCBI Taxonomy" id="323545"/>
    <lineage>
        <taxon>Eukaryota</taxon>
        <taxon>Fungi</taxon>
        <taxon>Dikarya</taxon>
        <taxon>Ascomycota</taxon>
        <taxon>Pezizomycotina</taxon>
        <taxon>Sordariomycetes</taxon>
        <taxon>Xylariomycetidae</taxon>
        <taxon>Xylariales</taxon>
        <taxon>Xylariaceae</taxon>
        <taxon>Xylaria</taxon>
    </lineage>
</organism>
<dbReference type="EMBL" id="WUBL01000074">
    <property type="protein sequence ID" value="KAF2967111.1"/>
    <property type="molecule type" value="Genomic_DNA"/>
</dbReference>
<feature type="region of interest" description="Disordered" evidence="1">
    <location>
        <begin position="1"/>
        <end position="32"/>
    </location>
</feature>
<protein>
    <submittedName>
        <fullName evidence="2">Uncharacterized protein</fullName>
    </submittedName>
</protein>
<dbReference type="OrthoDB" id="3993201at2759"/>
<gene>
    <name evidence="2" type="ORF">GQX73_g6486</name>
</gene>